<keyword evidence="5 12" id="KW-0547">Nucleotide-binding</keyword>
<dbReference type="NCBIfam" id="TIGR00337">
    <property type="entry name" value="PyrG"/>
    <property type="match status" value="1"/>
</dbReference>
<dbReference type="InterPro" id="IPR029062">
    <property type="entry name" value="Class_I_gatase-like"/>
</dbReference>
<evidence type="ECO:0000256" key="3">
    <source>
        <dbReference type="ARBA" id="ARBA00022598"/>
    </source>
</evidence>
<dbReference type="CDD" id="cd01746">
    <property type="entry name" value="GATase1_CTP_Synthase"/>
    <property type="match status" value="1"/>
</dbReference>
<feature type="active site" evidence="12">
    <location>
        <position position="518"/>
    </location>
</feature>
<comment type="pathway">
    <text evidence="1 12">Pyrimidine metabolism; CTP biosynthesis via de novo pathway; CTP from UDP: step 2/2.</text>
</comment>
<reference evidence="15" key="2">
    <citation type="submission" date="2014-09" db="EMBL/GenBank/DDBJ databases">
        <authorList>
            <person name="GOMEZ-VALERO Laura"/>
        </authorList>
    </citation>
    <scope>NUCLEOTIDE SEQUENCE</scope>
    <source>
        <strain evidence="15">ATCC33218</strain>
    </source>
</reference>
<feature type="binding site" evidence="12">
    <location>
        <begin position="186"/>
        <end position="191"/>
    </location>
    <ligand>
        <name>UTP</name>
        <dbReference type="ChEBI" id="CHEBI:46398"/>
    </ligand>
</feature>
<feature type="binding site" evidence="12">
    <location>
        <position position="404"/>
    </location>
    <ligand>
        <name>L-glutamine</name>
        <dbReference type="ChEBI" id="CHEBI:58359"/>
    </ligand>
</feature>
<evidence type="ECO:0000256" key="1">
    <source>
        <dbReference type="ARBA" id="ARBA00005171"/>
    </source>
</evidence>
<dbReference type="InterPro" id="IPR027417">
    <property type="entry name" value="P-loop_NTPase"/>
</dbReference>
<feature type="binding site" evidence="12">
    <location>
        <begin position="381"/>
        <end position="384"/>
    </location>
    <ligand>
        <name>L-glutamine</name>
        <dbReference type="ChEBI" id="CHEBI:58359"/>
    </ligand>
</feature>
<dbReference type="OrthoDB" id="9801107at2"/>
<evidence type="ECO:0000259" key="14">
    <source>
        <dbReference type="Pfam" id="PF06418"/>
    </source>
</evidence>
<dbReference type="EMBL" id="LN614830">
    <property type="protein sequence ID" value="CEG61239.1"/>
    <property type="molecule type" value="Genomic_DNA"/>
</dbReference>
<dbReference type="SUPFAM" id="SSF52317">
    <property type="entry name" value="Class I glutamine amidotransferase-like"/>
    <property type="match status" value="1"/>
</dbReference>
<comment type="function">
    <text evidence="11 12">Catalyzes the ATP-dependent amination of UTP to CTP with either L-glutamine or ammonia as the source of nitrogen. Regulates intracellular CTP levels through interactions with the four ribonucleotide triphosphates.</text>
</comment>
<evidence type="ECO:0000256" key="8">
    <source>
        <dbReference type="ARBA" id="ARBA00022962"/>
    </source>
</evidence>
<feature type="binding site" evidence="12">
    <location>
        <begin position="146"/>
        <end position="148"/>
    </location>
    <ligand>
        <name>CTP</name>
        <dbReference type="ChEBI" id="CHEBI:37563"/>
        <note>allosteric inhibitor</note>
    </ligand>
</feature>
<comment type="catalytic activity">
    <reaction evidence="12">
        <text>L-glutamine + H2O = L-glutamate + NH4(+)</text>
        <dbReference type="Rhea" id="RHEA:15889"/>
        <dbReference type="ChEBI" id="CHEBI:15377"/>
        <dbReference type="ChEBI" id="CHEBI:28938"/>
        <dbReference type="ChEBI" id="CHEBI:29985"/>
        <dbReference type="ChEBI" id="CHEBI:58359"/>
    </reaction>
</comment>
<keyword evidence="3 12" id="KW-0436">Ligase</keyword>
<comment type="catalytic activity">
    <reaction evidence="10 12">
        <text>UTP + L-glutamine + ATP + H2O = CTP + L-glutamate + ADP + phosphate + 2 H(+)</text>
        <dbReference type="Rhea" id="RHEA:26426"/>
        <dbReference type="ChEBI" id="CHEBI:15377"/>
        <dbReference type="ChEBI" id="CHEBI:15378"/>
        <dbReference type="ChEBI" id="CHEBI:29985"/>
        <dbReference type="ChEBI" id="CHEBI:30616"/>
        <dbReference type="ChEBI" id="CHEBI:37563"/>
        <dbReference type="ChEBI" id="CHEBI:43474"/>
        <dbReference type="ChEBI" id="CHEBI:46398"/>
        <dbReference type="ChEBI" id="CHEBI:58359"/>
        <dbReference type="ChEBI" id="CHEBI:456216"/>
        <dbReference type="EC" id="6.3.4.2"/>
    </reaction>
</comment>
<dbReference type="PANTHER" id="PTHR11550:SF0">
    <property type="entry name" value="CTP SYNTHASE-RELATED"/>
    <property type="match status" value="1"/>
</dbReference>
<reference evidence="17" key="1">
    <citation type="submission" date="2014-09" db="EMBL/GenBank/DDBJ databases">
        <authorList>
            <person name="Gomez-Valero L."/>
        </authorList>
    </citation>
    <scope>NUCLEOTIDE SEQUENCE [LARGE SCALE GENOMIC DNA]</scope>
    <source>
        <strain evidence="17">ATCC33218</strain>
    </source>
</reference>
<dbReference type="Pfam" id="PF00117">
    <property type="entry name" value="GATase"/>
    <property type="match status" value="1"/>
</dbReference>
<feature type="binding site" evidence="12">
    <location>
        <position position="71"/>
    </location>
    <ligand>
        <name>Mg(2+)</name>
        <dbReference type="ChEBI" id="CHEBI:18420"/>
    </ligand>
</feature>
<comment type="catalytic activity">
    <reaction evidence="12">
        <text>UTP + NH4(+) + ATP = CTP + ADP + phosphate + 2 H(+)</text>
        <dbReference type="Rhea" id="RHEA:16597"/>
        <dbReference type="ChEBI" id="CHEBI:15378"/>
        <dbReference type="ChEBI" id="CHEBI:28938"/>
        <dbReference type="ChEBI" id="CHEBI:30616"/>
        <dbReference type="ChEBI" id="CHEBI:37563"/>
        <dbReference type="ChEBI" id="CHEBI:43474"/>
        <dbReference type="ChEBI" id="CHEBI:46398"/>
        <dbReference type="ChEBI" id="CHEBI:456216"/>
    </reaction>
</comment>
<evidence type="ECO:0000259" key="13">
    <source>
        <dbReference type="Pfam" id="PF00117"/>
    </source>
</evidence>
<evidence type="ECO:0000256" key="4">
    <source>
        <dbReference type="ARBA" id="ARBA00022723"/>
    </source>
</evidence>
<dbReference type="InterPro" id="IPR004468">
    <property type="entry name" value="CTP_synthase"/>
</dbReference>
<keyword evidence="7 12" id="KW-0460">Magnesium</keyword>
<dbReference type="PANTHER" id="PTHR11550">
    <property type="entry name" value="CTP SYNTHASE"/>
    <property type="match status" value="1"/>
</dbReference>
<comment type="subunit">
    <text evidence="12">Homotetramer.</text>
</comment>
<evidence type="ECO:0000256" key="6">
    <source>
        <dbReference type="ARBA" id="ARBA00022840"/>
    </source>
</evidence>
<dbReference type="InterPro" id="IPR017926">
    <property type="entry name" value="GATASE"/>
</dbReference>
<evidence type="ECO:0000256" key="7">
    <source>
        <dbReference type="ARBA" id="ARBA00022842"/>
    </source>
</evidence>
<dbReference type="PATRIC" id="fig|451.8.peg.1351"/>
<dbReference type="FunFam" id="3.40.50.880:FF:000002">
    <property type="entry name" value="CTP synthase"/>
    <property type="match status" value="1"/>
</dbReference>
<organism evidence="15 17">
    <name type="scientific">Legionella micdadei</name>
    <name type="common">Tatlockia micdadei</name>
    <dbReference type="NCBI Taxonomy" id="451"/>
    <lineage>
        <taxon>Bacteria</taxon>
        <taxon>Pseudomonadati</taxon>
        <taxon>Pseudomonadota</taxon>
        <taxon>Gammaproteobacteria</taxon>
        <taxon>Legionellales</taxon>
        <taxon>Legionellaceae</taxon>
        <taxon>Legionella</taxon>
    </lineage>
</organism>
<keyword evidence="9 12" id="KW-0665">Pyrimidine biosynthesis</keyword>
<dbReference type="GO" id="GO:0044210">
    <property type="term" value="P:'de novo' CTP biosynthetic process"/>
    <property type="evidence" value="ECO:0007669"/>
    <property type="project" value="UniProtKB-UniRule"/>
</dbReference>
<feature type="binding site" evidence="12">
    <location>
        <position position="13"/>
    </location>
    <ligand>
        <name>CTP</name>
        <dbReference type="ChEBI" id="CHEBI:37563"/>
        <note>allosteric inhibitor</note>
    </ligand>
</feature>
<dbReference type="GO" id="GO:0019856">
    <property type="term" value="P:pyrimidine nucleobase biosynthetic process"/>
    <property type="evidence" value="ECO:0007669"/>
    <property type="project" value="TreeGrafter"/>
</dbReference>
<proteinExistence type="inferred from homology"/>
<gene>
    <name evidence="12 15" type="primary">pyrG</name>
    <name evidence="15" type="ORF">LMI_1951</name>
    <name evidence="16" type="ORF">SAMN02982997_01454</name>
</gene>
<dbReference type="HOGENOM" id="CLU_011675_5_0_6"/>
<dbReference type="Gene3D" id="3.40.50.300">
    <property type="entry name" value="P-loop containing nucleotide triphosphate hydrolases"/>
    <property type="match status" value="1"/>
</dbReference>
<feature type="domain" description="CTP synthase N-terminal" evidence="14">
    <location>
        <begin position="4"/>
        <end position="265"/>
    </location>
</feature>
<dbReference type="FunFam" id="3.40.50.300:FF:000009">
    <property type="entry name" value="CTP synthase"/>
    <property type="match status" value="1"/>
</dbReference>
<dbReference type="Pfam" id="PF06418">
    <property type="entry name" value="CTP_synth_N"/>
    <property type="match status" value="1"/>
</dbReference>
<dbReference type="GO" id="GO:0005829">
    <property type="term" value="C:cytosol"/>
    <property type="evidence" value="ECO:0007669"/>
    <property type="project" value="TreeGrafter"/>
</dbReference>
<feature type="binding site" evidence="12">
    <location>
        <position position="240"/>
    </location>
    <ligand>
        <name>ATP</name>
        <dbReference type="ChEBI" id="CHEBI:30616"/>
    </ligand>
</feature>
<accession>A0A098GFH6</accession>
<evidence type="ECO:0000313" key="17">
    <source>
        <dbReference type="Proteomes" id="UP000032414"/>
    </source>
</evidence>
<dbReference type="RefSeq" id="WP_045099521.1">
    <property type="nucleotide sequence ID" value="NZ_CP020614.1"/>
</dbReference>
<feature type="binding site" evidence="12">
    <location>
        <position position="139"/>
    </location>
    <ligand>
        <name>Mg(2+)</name>
        <dbReference type="ChEBI" id="CHEBI:18420"/>
    </ligand>
</feature>
<comment type="similarity">
    <text evidence="2 12">Belongs to the CTP synthase family.</text>
</comment>
<protein>
    <recommendedName>
        <fullName evidence="12">CTP synthase</fullName>
        <ecNumber evidence="12">6.3.4.2</ecNumber>
    </recommendedName>
    <alternativeName>
        <fullName evidence="12">Cytidine 5'-triphosphate synthase</fullName>
    </alternativeName>
    <alternativeName>
        <fullName evidence="12">Cytidine triphosphate synthetase</fullName>
        <shortName evidence="12">CTP synthetase</shortName>
        <shortName evidence="12">CTPS</shortName>
    </alternativeName>
    <alternativeName>
        <fullName evidence="12">UTP--ammonia ligase</fullName>
    </alternativeName>
</protein>
<feature type="binding site" evidence="12">
    <location>
        <begin position="186"/>
        <end position="191"/>
    </location>
    <ligand>
        <name>CTP</name>
        <dbReference type="ChEBI" id="CHEBI:37563"/>
        <note>allosteric inhibitor</note>
    </ligand>
</feature>
<evidence type="ECO:0000313" key="16">
    <source>
        <dbReference type="EMBL" id="SCY33722.1"/>
    </source>
</evidence>
<dbReference type="Proteomes" id="UP000182998">
    <property type="component" value="Unassembled WGS sequence"/>
</dbReference>
<feature type="binding site" evidence="12">
    <location>
        <position position="353"/>
    </location>
    <ligand>
        <name>L-glutamine</name>
        <dbReference type="ChEBI" id="CHEBI:58359"/>
    </ligand>
</feature>
<dbReference type="Proteomes" id="UP000032414">
    <property type="component" value="Chromosome I"/>
</dbReference>
<evidence type="ECO:0000256" key="5">
    <source>
        <dbReference type="ARBA" id="ARBA00022741"/>
    </source>
</evidence>
<dbReference type="GO" id="GO:0097268">
    <property type="term" value="C:cytoophidium"/>
    <property type="evidence" value="ECO:0007669"/>
    <property type="project" value="UniProtKB-ARBA"/>
</dbReference>
<keyword evidence="4 12" id="KW-0479">Metal-binding</keyword>
<dbReference type="KEGG" id="tmc:LMI_1951"/>
<evidence type="ECO:0000313" key="18">
    <source>
        <dbReference type="Proteomes" id="UP000182998"/>
    </source>
</evidence>
<dbReference type="UniPathway" id="UPA00159">
    <property type="reaction ID" value="UER00277"/>
</dbReference>
<dbReference type="AlphaFoldDB" id="A0A098GFH6"/>
<feature type="region of interest" description="Amidoligase domain" evidence="12">
    <location>
        <begin position="1"/>
        <end position="265"/>
    </location>
</feature>
<dbReference type="PROSITE" id="PS51273">
    <property type="entry name" value="GATASE_TYPE_1"/>
    <property type="match status" value="1"/>
</dbReference>
<dbReference type="InterPro" id="IPR033828">
    <property type="entry name" value="GATase1_CTP_Synthase"/>
</dbReference>
<evidence type="ECO:0000256" key="9">
    <source>
        <dbReference type="ARBA" id="ARBA00022975"/>
    </source>
</evidence>
<dbReference type="STRING" id="451.B6N58_06255"/>
<dbReference type="SUPFAM" id="SSF52540">
    <property type="entry name" value="P-loop containing nucleoside triphosphate hydrolases"/>
    <property type="match status" value="1"/>
</dbReference>
<evidence type="ECO:0000256" key="12">
    <source>
        <dbReference type="HAMAP-Rule" id="MF_01227"/>
    </source>
</evidence>
<sequence length="547" mass="60979">MTNYIFITGGVVSSLGKGIAAASLAAILEARGLRVTLIKLDPYINVDPGTMSPFQHGEVFVTHDGAETDLDLGHYERFVRTTMTKRNNFTSGKIYETVIKKERRGDYLGGTVQVIPHITNEIKRSIKEGADNYDIAMIEIGGTVGDIESLPFLEAIRQMRIELGSHRCLFIHLTLVPYIATSGETKTKPTQHSVKELRSIGIQPDILICRSEKPLSLSDREKIALFTNVEKEGVISLEDAKSIYQIPMILHGQGLDEIVVKKLGLDVKPADLSEWQRVLDAQSKQTMSVRVGMVGKYTELNDAYKSINEALTHAGIHTQTKVEIVYIDAELIERQGVEPLTLAAVDALLVPGGFGERGIEGKIRAIQYARENKIPFLGICLGLQTAVIEFARNVAGLSGANSTEFDKKTPYPVIALISEWLDADGSVSFRDESTDLGGTMRLGSQLCRINTNSLAFKIYDNTEIIERHRHRYEVNNQLLETLIQHGLIVSARSADNNLVEMIELREHPWFVACQFHPEFTSTPRDGHPLFSQFILAAREYHHKKDQE</sequence>
<dbReference type="EMBL" id="FMVN01000006">
    <property type="protein sequence ID" value="SCY33722.1"/>
    <property type="molecule type" value="Genomic_DNA"/>
</dbReference>
<dbReference type="GO" id="GO:0003883">
    <property type="term" value="F:CTP synthase activity"/>
    <property type="evidence" value="ECO:0007669"/>
    <property type="project" value="UniProtKB-UniRule"/>
</dbReference>
<name>A0A098GFH6_LEGMI</name>
<evidence type="ECO:0000256" key="10">
    <source>
        <dbReference type="ARBA" id="ARBA00047781"/>
    </source>
</evidence>
<keyword evidence="8 12" id="KW-0315">Glutamine amidotransferase</keyword>
<dbReference type="Gene3D" id="3.40.50.880">
    <property type="match status" value="1"/>
</dbReference>
<feature type="active site" evidence="12">
    <location>
        <position position="516"/>
    </location>
</feature>
<feature type="binding site" evidence="12">
    <location>
        <position position="13"/>
    </location>
    <ligand>
        <name>UTP</name>
        <dbReference type="ChEBI" id="CHEBI:46398"/>
    </ligand>
</feature>
<feature type="binding site" evidence="12">
    <location>
        <position position="71"/>
    </location>
    <ligand>
        <name>ATP</name>
        <dbReference type="ChEBI" id="CHEBI:30616"/>
    </ligand>
</feature>
<keyword evidence="6 12" id="KW-0067">ATP-binding</keyword>
<feature type="domain" description="Glutamine amidotransferase" evidence="13">
    <location>
        <begin position="300"/>
        <end position="534"/>
    </location>
</feature>
<feature type="binding site" evidence="12">
    <location>
        <position position="222"/>
    </location>
    <ligand>
        <name>UTP</name>
        <dbReference type="ChEBI" id="CHEBI:46398"/>
    </ligand>
</feature>
<feature type="binding site" evidence="12">
    <location>
        <position position="222"/>
    </location>
    <ligand>
        <name>CTP</name>
        <dbReference type="ChEBI" id="CHEBI:37563"/>
        <note>allosteric inhibitor</note>
    </ligand>
</feature>
<dbReference type="CDD" id="cd03113">
    <property type="entry name" value="CTPS_N"/>
    <property type="match status" value="1"/>
</dbReference>
<feature type="binding site" evidence="12">
    <location>
        <begin position="14"/>
        <end position="19"/>
    </location>
    <ligand>
        <name>ATP</name>
        <dbReference type="ChEBI" id="CHEBI:30616"/>
    </ligand>
</feature>
<dbReference type="HAMAP" id="MF_01227">
    <property type="entry name" value="PyrG"/>
    <property type="match status" value="1"/>
</dbReference>
<dbReference type="NCBIfam" id="NF003792">
    <property type="entry name" value="PRK05380.1"/>
    <property type="match status" value="1"/>
</dbReference>
<dbReference type="GO" id="GO:0046872">
    <property type="term" value="F:metal ion binding"/>
    <property type="evidence" value="ECO:0007669"/>
    <property type="project" value="UniProtKB-KW"/>
</dbReference>
<dbReference type="InterPro" id="IPR017456">
    <property type="entry name" value="CTP_synthase_N"/>
</dbReference>
<keyword evidence="18" id="KW-1185">Reference proteome</keyword>
<feature type="binding site" evidence="12">
    <location>
        <position position="471"/>
    </location>
    <ligand>
        <name>L-glutamine</name>
        <dbReference type="ChEBI" id="CHEBI:58359"/>
    </ligand>
</feature>
<evidence type="ECO:0000256" key="2">
    <source>
        <dbReference type="ARBA" id="ARBA00007533"/>
    </source>
</evidence>
<evidence type="ECO:0000313" key="15">
    <source>
        <dbReference type="EMBL" id="CEG61239.1"/>
    </source>
</evidence>
<dbReference type="EC" id="6.3.4.2" evidence="12"/>
<feature type="active site" description="Nucleophile; for glutamine hydrolysis" evidence="12">
    <location>
        <position position="380"/>
    </location>
</feature>
<comment type="activity regulation">
    <text evidence="12">Allosterically activated by GTP, when glutamine is the substrate; GTP has no effect on the reaction when ammonia is the substrate. The allosteric effector GTP functions by stabilizing the protein conformation that binds the tetrahedral intermediate(s) formed during glutamine hydrolysis. Inhibited by the product CTP, via allosteric rather than competitive inhibition.</text>
</comment>
<dbReference type="GO" id="GO:0042802">
    <property type="term" value="F:identical protein binding"/>
    <property type="evidence" value="ECO:0007669"/>
    <property type="project" value="TreeGrafter"/>
</dbReference>
<comment type="caution">
    <text evidence="12">Lacks conserved residue(s) required for the propagation of feature annotation.</text>
</comment>
<comment type="miscellaneous">
    <text evidence="12">CTPSs have evolved a hybrid strategy for distinguishing between UTP and CTP. The overlapping regions of the product feedback inhibitory and substrate sites recognize a common feature in both compounds, the triphosphate moiety. To differentiate isosteric substrate and product pyrimidine rings, an additional pocket far from the expected kinase/ligase catalytic site, specifically recognizes the cytosine and ribose portions of the product inhibitor.</text>
</comment>
<reference evidence="16 18" key="3">
    <citation type="submission" date="2016-10" db="EMBL/GenBank/DDBJ databases">
        <authorList>
            <person name="Varghese N."/>
            <person name="Submissions S."/>
        </authorList>
    </citation>
    <scope>NUCLEOTIDE SEQUENCE [LARGE SCALE GENOMIC DNA]</scope>
    <source>
        <strain evidence="16 18">ATCC 33218</strain>
    </source>
</reference>
<dbReference type="GO" id="GO:0005524">
    <property type="term" value="F:ATP binding"/>
    <property type="evidence" value="ECO:0007669"/>
    <property type="project" value="UniProtKB-KW"/>
</dbReference>
<evidence type="ECO:0000256" key="11">
    <source>
        <dbReference type="ARBA" id="ARBA00059148"/>
    </source>
</evidence>